<gene>
    <name evidence="1" type="ORF">GCM10023210_32240</name>
</gene>
<evidence type="ECO:0000313" key="1">
    <source>
        <dbReference type="EMBL" id="GAA5097316.1"/>
    </source>
</evidence>
<name>A0ABP9MIQ3_9FLAO</name>
<organism evidence="1 2">
    <name type="scientific">Chryseobacterium ginsengisoli</name>
    <dbReference type="NCBI Taxonomy" id="363853"/>
    <lineage>
        <taxon>Bacteria</taxon>
        <taxon>Pseudomonadati</taxon>
        <taxon>Bacteroidota</taxon>
        <taxon>Flavobacteriia</taxon>
        <taxon>Flavobacteriales</taxon>
        <taxon>Weeksellaceae</taxon>
        <taxon>Chryseobacterium group</taxon>
        <taxon>Chryseobacterium</taxon>
    </lineage>
</organism>
<sequence length="169" mass="20014">MERFSNITEALMNEAKIEIESFDIKDGEKIIAYFSEIPSISGFPYKIILVENSDGIVYARFRQWDTEYDFTRWDNGVYNLDRLRIITDEKILSQTESALLKEYLSQLEKIHLPENINKENVIILDSSLWKFGFILKNKNIDYTWKAATEDINVFVPLINLMREKYLDRI</sequence>
<comment type="caution">
    <text evidence="1">The sequence shown here is derived from an EMBL/GenBank/DDBJ whole genome shotgun (WGS) entry which is preliminary data.</text>
</comment>
<proteinExistence type="predicted"/>
<keyword evidence="2" id="KW-1185">Reference proteome</keyword>
<reference evidence="2" key="1">
    <citation type="journal article" date="2019" name="Int. J. Syst. Evol. Microbiol.">
        <title>The Global Catalogue of Microorganisms (GCM) 10K type strain sequencing project: providing services to taxonomists for standard genome sequencing and annotation.</title>
        <authorList>
            <consortium name="The Broad Institute Genomics Platform"/>
            <consortium name="The Broad Institute Genome Sequencing Center for Infectious Disease"/>
            <person name="Wu L."/>
            <person name="Ma J."/>
        </authorList>
    </citation>
    <scope>NUCLEOTIDE SEQUENCE [LARGE SCALE GENOMIC DNA]</scope>
    <source>
        <strain evidence="2">JCM 18019</strain>
    </source>
</reference>
<accession>A0ABP9MIQ3</accession>
<dbReference type="RefSeq" id="WP_345206359.1">
    <property type="nucleotide sequence ID" value="NZ_BAABHX010000005.1"/>
</dbReference>
<dbReference type="Proteomes" id="UP001500353">
    <property type="component" value="Unassembled WGS sequence"/>
</dbReference>
<protein>
    <submittedName>
        <fullName evidence="1">Uncharacterized protein</fullName>
    </submittedName>
</protein>
<dbReference type="EMBL" id="BAABHX010000005">
    <property type="protein sequence ID" value="GAA5097316.1"/>
    <property type="molecule type" value="Genomic_DNA"/>
</dbReference>
<evidence type="ECO:0000313" key="2">
    <source>
        <dbReference type="Proteomes" id="UP001500353"/>
    </source>
</evidence>